<evidence type="ECO:0000313" key="3">
    <source>
        <dbReference type="Proteomes" id="UP000030671"/>
    </source>
</evidence>
<proteinExistence type="predicted"/>
<feature type="signal peptide" evidence="1">
    <location>
        <begin position="1"/>
        <end position="19"/>
    </location>
</feature>
<dbReference type="EMBL" id="KI925456">
    <property type="protein sequence ID" value="ETW84057.1"/>
    <property type="molecule type" value="Genomic_DNA"/>
</dbReference>
<name>W4KDX8_HETIT</name>
<dbReference type="eggNOG" id="ENOG502SSS0">
    <property type="taxonomic scope" value="Eukaryota"/>
</dbReference>
<dbReference type="OrthoDB" id="3229881at2759"/>
<accession>W4KDX8</accession>
<protein>
    <submittedName>
        <fullName evidence="2">Uncharacterized protein</fullName>
    </submittedName>
</protein>
<feature type="chain" id="PRO_5004844233" evidence="1">
    <location>
        <begin position="20"/>
        <end position="192"/>
    </location>
</feature>
<reference evidence="2 3" key="1">
    <citation type="journal article" date="2012" name="New Phytol.">
        <title>Insight into trade-off between wood decay and parasitism from the genome of a fungal forest pathogen.</title>
        <authorList>
            <person name="Olson A."/>
            <person name="Aerts A."/>
            <person name="Asiegbu F."/>
            <person name="Belbahri L."/>
            <person name="Bouzid O."/>
            <person name="Broberg A."/>
            <person name="Canback B."/>
            <person name="Coutinho P.M."/>
            <person name="Cullen D."/>
            <person name="Dalman K."/>
            <person name="Deflorio G."/>
            <person name="van Diepen L.T."/>
            <person name="Dunand C."/>
            <person name="Duplessis S."/>
            <person name="Durling M."/>
            <person name="Gonthier P."/>
            <person name="Grimwood J."/>
            <person name="Fossdal C.G."/>
            <person name="Hansson D."/>
            <person name="Henrissat B."/>
            <person name="Hietala A."/>
            <person name="Himmelstrand K."/>
            <person name="Hoffmeister D."/>
            <person name="Hogberg N."/>
            <person name="James T.Y."/>
            <person name="Karlsson M."/>
            <person name="Kohler A."/>
            <person name="Kues U."/>
            <person name="Lee Y.H."/>
            <person name="Lin Y.C."/>
            <person name="Lind M."/>
            <person name="Lindquist E."/>
            <person name="Lombard V."/>
            <person name="Lucas S."/>
            <person name="Lunden K."/>
            <person name="Morin E."/>
            <person name="Murat C."/>
            <person name="Park J."/>
            <person name="Raffaello T."/>
            <person name="Rouze P."/>
            <person name="Salamov A."/>
            <person name="Schmutz J."/>
            <person name="Solheim H."/>
            <person name="Stahlberg J."/>
            <person name="Velez H."/>
            <person name="de Vries R.P."/>
            <person name="Wiebenga A."/>
            <person name="Woodward S."/>
            <person name="Yakovlev I."/>
            <person name="Garbelotto M."/>
            <person name="Martin F."/>
            <person name="Grigoriev I.V."/>
            <person name="Stenlid J."/>
        </authorList>
    </citation>
    <scope>NUCLEOTIDE SEQUENCE [LARGE SCALE GENOMIC DNA]</scope>
    <source>
        <strain evidence="2 3">TC 32-1</strain>
    </source>
</reference>
<gene>
    <name evidence="2" type="ORF">HETIRDRAFT_415774</name>
</gene>
<dbReference type="GeneID" id="20673266"/>
<evidence type="ECO:0000256" key="1">
    <source>
        <dbReference type="SAM" id="SignalP"/>
    </source>
</evidence>
<dbReference type="RefSeq" id="XP_009543773.1">
    <property type="nucleotide sequence ID" value="XM_009545478.1"/>
</dbReference>
<evidence type="ECO:0000313" key="2">
    <source>
        <dbReference type="EMBL" id="ETW84057.1"/>
    </source>
</evidence>
<dbReference type="HOGENOM" id="CLU_115681_0_0_1"/>
<dbReference type="STRING" id="747525.W4KDX8"/>
<keyword evidence="3" id="KW-1185">Reference proteome</keyword>
<keyword evidence="1" id="KW-0732">Signal</keyword>
<organism evidence="2 3">
    <name type="scientific">Heterobasidion irregulare (strain TC 32-1)</name>
    <dbReference type="NCBI Taxonomy" id="747525"/>
    <lineage>
        <taxon>Eukaryota</taxon>
        <taxon>Fungi</taxon>
        <taxon>Dikarya</taxon>
        <taxon>Basidiomycota</taxon>
        <taxon>Agaricomycotina</taxon>
        <taxon>Agaricomycetes</taxon>
        <taxon>Russulales</taxon>
        <taxon>Bondarzewiaceae</taxon>
        <taxon>Heterobasidion</taxon>
        <taxon>Heterobasidion annosum species complex</taxon>
    </lineage>
</organism>
<dbReference type="KEGG" id="hir:HETIRDRAFT_415774"/>
<dbReference type="AlphaFoldDB" id="W4KDX8"/>
<dbReference type="InParanoid" id="W4KDX8"/>
<sequence length="192" mass="21224">MITHILVLLVLTFAAAVVAIPTWEGFNSRASIGSLVPGAAAIEAMGLPYGHPYYLSTSAPRGHSGNATVTHTPDPPMFFVNRNQLFLYTNDSSILTVNVLNTTASDEDPMPYKITLDNKRAGLSDTVWRWQGTLLQFDHGQRNNQGLYYSCLNKRGIWNLYLFLQPAPTPDDCKIVTLHSFGHLGLHEQHAS</sequence>
<dbReference type="Proteomes" id="UP000030671">
    <property type="component" value="Unassembled WGS sequence"/>
</dbReference>